<evidence type="ECO:0000313" key="2">
    <source>
        <dbReference type="Proteomes" id="UP000583929"/>
    </source>
</evidence>
<dbReference type="AlphaFoldDB" id="A0A7J6HS99"/>
<evidence type="ECO:0000313" key="1">
    <source>
        <dbReference type="EMBL" id="KAF4398164.1"/>
    </source>
</evidence>
<protein>
    <submittedName>
        <fullName evidence="1">Uncharacterized protein</fullName>
    </submittedName>
</protein>
<comment type="caution">
    <text evidence="1">The sequence shown here is derived from an EMBL/GenBank/DDBJ whole genome shotgun (WGS) entry which is preliminary data.</text>
</comment>
<sequence>MFSKTSSSCVLFQPLSNLYMVIEHNELTWKYQGIINRNCKCKSLSELQPAFLVDQQSLPRVLGLDLPTQISSAE</sequence>
<name>A0A7J6HS99_CANSA</name>
<dbReference type="Proteomes" id="UP000583929">
    <property type="component" value="Unassembled WGS sequence"/>
</dbReference>
<accession>A0A7J6HS99</accession>
<proteinExistence type="predicted"/>
<dbReference type="EMBL" id="JAATIQ010000029">
    <property type="protein sequence ID" value="KAF4398164.1"/>
    <property type="molecule type" value="Genomic_DNA"/>
</dbReference>
<keyword evidence="2" id="KW-1185">Reference proteome</keyword>
<organism evidence="1 2">
    <name type="scientific">Cannabis sativa</name>
    <name type="common">Hemp</name>
    <name type="synonym">Marijuana</name>
    <dbReference type="NCBI Taxonomy" id="3483"/>
    <lineage>
        <taxon>Eukaryota</taxon>
        <taxon>Viridiplantae</taxon>
        <taxon>Streptophyta</taxon>
        <taxon>Embryophyta</taxon>
        <taxon>Tracheophyta</taxon>
        <taxon>Spermatophyta</taxon>
        <taxon>Magnoliopsida</taxon>
        <taxon>eudicotyledons</taxon>
        <taxon>Gunneridae</taxon>
        <taxon>Pentapetalae</taxon>
        <taxon>rosids</taxon>
        <taxon>fabids</taxon>
        <taxon>Rosales</taxon>
        <taxon>Cannabaceae</taxon>
        <taxon>Cannabis</taxon>
    </lineage>
</organism>
<reference evidence="1 2" key="1">
    <citation type="journal article" date="2020" name="bioRxiv">
        <title>Sequence and annotation of 42 cannabis genomes reveals extensive copy number variation in cannabinoid synthesis and pathogen resistance genes.</title>
        <authorList>
            <person name="Mckernan K.J."/>
            <person name="Helbert Y."/>
            <person name="Kane L.T."/>
            <person name="Ebling H."/>
            <person name="Zhang L."/>
            <person name="Liu B."/>
            <person name="Eaton Z."/>
            <person name="Mclaughlin S."/>
            <person name="Kingan S."/>
            <person name="Baybayan P."/>
            <person name="Concepcion G."/>
            <person name="Jordan M."/>
            <person name="Riva A."/>
            <person name="Barbazuk W."/>
            <person name="Harkins T."/>
        </authorList>
    </citation>
    <scope>NUCLEOTIDE SEQUENCE [LARGE SCALE GENOMIC DNA]</scope>
    <source>
        <strain evidence="2">cv. Jamaican Lion 4</strain>
        <tissue evidence="1">Leaf</tissue>
    </source>
</reference>
<gene>
    <name evidence="1" type="ORF">G4B88_019885</name>
</gene>